<organism evidence="2 3">
    <name type="scientific">Ameca splendens</name>
    <dbReference type="NCBI Taxonomy" id="208324"/>
    <lineage>
        <taxon>Eukaryota</taxon>
        <taxon>Metazoa</taxon>
        <taxon>Chordata</taxon>
        <taxon>Craniata</taxon>
        <taxon>Vertebrata</taxon>
        <taxon>Euteleostomi</taxon>
        <taxon>Actinopterygii</taxon>
        <taxon>Neopterygii</taxon>
        <taxon>Teleostei</taxon>
        <taxon>Neoteleostei</taxon>
        <taxon>Acanthomorphata</taxon>
        <taxon>Ovalentaria</taxon>
        <taxon>Atherinomorphae</taxon>
        <taxon>Cyprinodontiformes</taxon>
        <taxon>Goodeidae</taxon>
        <taxon>Ameca</taxon>
    </lineage>
</organism>
<name>A0ABV0ZKN7_9TELE</name>
<proteinExistence type="predicted"/>
<reference evidence="2 3" key="1">
    <citation type="submission" date="2021-06" db="EMBL/GenBank/DDBJ databases">
        <authorList>
            <person name="Palmer J.M."/>
        </authorList>
    </citation>
    <scope>NUCLEOTIDE SEQUENCE [LARGE SCALE GENOMIC DNA]</scope>
    <source>
        <strain evidence="2 3">AS_MEX2019</strain>
        <tissue evidence="2">Muscle</tissue>
    </source>
</reference>
<sequence>MLLVFSNSSDLRSVLVSSPQTSPWNDTTASPDNNVMRRKIKKLSIKKRKRKKKSIILFNGEQLNEGYFSESLTSYSISFYMLNRCQRFACFFFSFYVFFLFVSSALLL</sequence>
<keyword evidence="1" id="KW-0812">Transmembrane</keyword>
<keyword evidence="3" id="KW-1185">Reference proteome</keyword>
<evidence type="ECO:0000313" key="2">
    <source>
        <dbReference type="EMBL" id="MEQ2306700.1"/>
    </source>
</evidence>
<accession>A0ABV0ZKN7</accession>
<keyword evidence="1" id="KW-0472">Membrane</keyword>
<protein>
    <submittedName>
        <fullName evidence="2">Uncharacterized protein</fullName>
    </submittedName>
</protein>
<feature type="transmembrane region" description="Helical" evidence="1">
    <location>
        <begin position="88"/>
        <end position="107"/>
    </location>
</feature>
<dbReference type="EMBL" id="JAHRIP010066479">
    <property type="protein sequence ID" value="MEQ2306700.1"/>
    <property type="molecule type" value="Genomic_DNA"/>
</dbReference>
<evidence type="ECO:0000313" key="3">
    <source>
        <dbReference type="Proteomes" id="UP001469553"/>
    </source>
</evidence>
<gene>
    <name evidence="2" type="ORF">AMECASPLE_010951</name>
</gene>
<comment type="caution">
    <text evidence="2">The sequence shown here is derived from an EMBL/GenBank/DDBJ whole genome shotgun (WGS) entry which is preliminary data.</text>
</comment>
<keyword evidence="1" id="KW-1133">Transmembrane helix</keyword>
<dbReference type="Proteomes" id="UP001469553">
    <property type="component" value="Unassembled WGS sequence"/>
</dbReference>
<evidence type="ECO:0000256" key="1">
    <source>
        <dbReference type="SAM" id="Phobius"/>
    </source>
</evidence>